<evidence type="ECO:0000259" key="1">
    <source>
        <dbReference type="Pfam" id="PF01425"/>
    </source>
</evidence>
<accession>A0A1G9D952</accession>
<sequence>MSPTASDGSTDVVEATVEELHAAFDSGSLTAESLVERYLERIEAYDDELNAILTVNPNAGERARRLDSQFESDGFVGPLHGIPIVLKDNHDTHDMPTTAGSVALADSVPPRDAFVVDRLRDAGGIVLAKANLQEFSFGVDTISSLGGETRNAYALDRRPSGSSGGTAAAIAANLGAIGTGSDTCSSVRSPPAFNNLVGVRPTKGLVSAAGIVPLSATQDTAGPITRTVADAARLLDAMAGYDPDDPTTSAGVGNTPDAGYVSHLDERGLEDARIGVVRELFGLQDEASAPQAAADAVTDVLETAIEDLESAGATIVDPVEIVDTNHLASARVIGYEFERDIDRYLSALGDDAPYDSFSEILEADVIAPPVQSRLEDGIMLDLDPESLDQHSGYLARLERRRELRIDTLDRMAAQDLDALLYPPSTIPPVQIPDHQPFAELPCELAANTGLPSIVVPAGFTDDGLPVGMELLGRQFAEDRLFELAYAYEQATKHRRPPDGFGALS</sequence>
<dbReference type="EMBL" id="FNFE01000005">
    <property type="protein sequence ID" value="SDK60456.1"/>
    <property type="molecule type" value="Genomic_DNA"/>
</dbReference>
<dbReference type="GO" id="GO:0016740">
    <property type="term" value="F:transferase activity"/>
    <property type="evidence" value="ECO:0007669"/>
    <property type="project" value="UniProtKB-KW"/>
</dbReference>
<dbReference type="InterPro" id="IPR023631">
    <property type="entry name" value="Amidase_dom"/>
</dbReference>
<evidence type="ECO:0000313" key="3">
    <source>
        <dbReference type="Proteomes" id="UP000198882"/>
    </source>
</evidence>
<keyword evidence="3" id="KW-1185">Reference proteome</keyword>
<dbReference type="RefSeq" id="WP_090309903.1">
    <property type="nucleotide sequence ID" value="NZ_FNFE01000005.1"/>
</dbReference>
<dbReference type="PANTHER" id="PTHR42678">
    <property type="entry name" value="AMIDASE"/>
    <property type="match status" value="1"/>
</dbReference>
<proteinExistence type="predicted"/>
<gene>
    <name evidence="2" type="ORF">SAMN04515672_3480</name>
</gene>
<dbReference type="Proteomes" id="UP000198882">
    <property type="component" value="Unassembled WGS sequence"/>
</dbReference>
<organism evidence="2 3">
    <name type="scientific">Natronorubrum texcoconense</name>
    <dbReference type="NCBI Taxonomy" id="1095776"/>
    <lineage>
        <taxon>Archaea</taxon>
        <taxon>Methanobacteriati</taxon>
        <taxon>Methanobacteriota</taxon>
        <taxon>Stenosarchaea group</taxon>
        <taxon>Halobacteria</taxon>
        <taxon>Halobacteriales</taxon>
        <taxon>Natrialbaceae</taxon>
        <taxon>Natronorubrum</taxon>
    </lineage>
</organism>
<dbReference type="PANTHER" id="PTHR42678:SF5">
    <property type="entry name" value="GLUTAMYL-TRNA(GLN) AMIDOTRANSFERASE SUBUNIT A"/>
    <property type="match status" value="1"/>
</dbReference>
<dbReference type="Gene3D" id="3.90.1300.10">
    <property type="entry name" value="Amidase signature (AS) domain"/>
    <property type="match status" value="1"/>
</dbReference>
<evidence type="ECO:0000313" key="2">
    <source>
        <dbReference type="EMBL" id="SDK60456.1"/>
    </source>
</evidence>
<keyword evidence="2" id="KW-0808">Transferase</keyword>
<dbReference type="OrthoDB" id="359273at2157"/>
<name>A0A1G9D952_9EURY</name>
<dbReference type="AlphaFoldDB" id="A0A1G9D952"/>
<dbReference type="InterPro" id="IPR036928">
    <property type="entry name" value="AS_sf"/>
</dbReference>
<feature type="domain" description="Amidase" evidence="1">
    <location>
        <begin position="34"/>
        <end position="480"/>
    </location>
</feature>
<dbReference type="Pfam" id="PF01425">
    <property type="entry name" value="Amidase"/>
    <property type="match status" value="1"/>
</dbReference>
<reference evidence="3" key="1">
    <citation type="submission" date="2016-10" db="EMBL/GenBank/DDBJ databases">
        <authorList>
            <person name="Varghese N."/>
            <person name="Submissions S."/>
        </authorList>
    </citation>
    <scope>NUCLEOTIDE SEQUENCE [LARGE SCALE GENOMIC DNA]</scope>
    <source>
        <strain evidence="3">B4,CECT 8067,JCM 17497</strain>
    </source>
</reference>
<dbReference type="SUPFAM" id="SSF75304">
    <property type="entry name" value="Amidase signature (AS) enzymes"/>
    <property type="match status" value="1"/>
</dbReference>
<protein>
    <submittedName>
        <fullName evidence="2">Asp-tRNAAsn/Glu-tRNAGln amidotransferase A subunit</fullName>
    </submittedName>
</protein>
<dbReference type="STRING" id="1095776.SAMN04515672_3480"/>